<dbReference type="AlphaFoldDB" id="I1GRW1"/>
<evidence type="ECO:0000313" key="23">
    <source>
        <dbReference type="Proteomes" id="UP000008810"/>
    </source>
</evidence>
<dbReference type="GO" id="GO:0140825">
    <property type="term" value="F:lactoperoxidase activity"/>
    <property type="evidence" value="ECO:0007669"/>
    <property type="project" value="UniProtKB-EC"/>
</dbReference>
<feature type="domain" description="Plant heme peroxidase family profile" evidence="20">
    <location>
        <begin position="49"/>
        <end position="346"/>
    </location>
</feature>
<keyword evidence="11" id="KW-0325">Glycoprotein</keyword>
<keyword evidence="19" id="KW-0964">Secreted</keyword>
<dbReference type="Gramene" id="KQK14993">
    <property type="protein sequence ID" value="KQK14993"/>
    <property type="gene ID" value="BRADI_1g20020v3"/>
</dbReference>
<dbReference type="CDD" id="cd00693">
    <property type="entry name" value="secretory_peroxidase"/>
    <property type="match status" value="1"/>
</dbReference>
<feature type="binding site" evidence="16">
    <location>
        <position position="101"/>
    </location>
    <ligand>
        <name>Ca(2+)</name>
        <dbReference type="ChEBI" id="CHEBI:29108"/>
        <label>1</label>
    </ligand>
</feature>
<dbReference type="PROSITE" id="PS00436">
    <property type="entry name" value="PEROXIDASE_2"/>
    <property type="match status" value="1"/>
</dbReference>
<dbReference type="GeneID" id="100845034"/>
<feature type="binding site" evidence="16">
    <location>
        <position position="97"/>
    </location>
    <ligand>
        <name>Ca(2+)</name>
        <dbReference type="ChEBI" id="CHEBI:29108"/>
        <label>1</label>
    </ligand>
</feature>
<keyword evidence="23" id="KW-1185">Reference proteome</keyword>
<evidence type="ECO:0000256" key="4">
    <source>
        <dbReference type="ARBA" id="ARBA00022559"/>
    </source>
</evidence>
<feature type="chain" id="PRO_5013982591" description="Peroxidase" evidence="19">
    <location>
        <begin position="28"/>
        <end position="347"/>
    </location>
</feature>
<evidence type="ECO:0000256" key="15">
    <source>
        <dbReference type="PIRSR" id="PIRSR600823-2"/>
    </source>
</evidence>
<evidence type="ECO:0000256" key="5">
    <source>
        <dbReference type="ARBA" id="ARBA00022617"/>
    </source>
</evidence>
<dbReference type="eggNOG" id="ENOG502QPX7">
    <property type="taxonomic scope" value="Eukaryota"/>
</dbReference>
<feature type="binding site" evidence="16">
    <location>
        <position position="273"/>
    </location>
    <ligand>
        <name>Ca(2+)</name>
        <dbReference type="ChEBI" id="CHEBI:29108"/>
        <label>2</label>
    </ligand>
</feature>
<evidence type="ECO:0000256" key="18">
    <source>
        <dbReference type="PIRSR" id="PIRSR600823-5"/>
    </source>
</evidence>
<dbReference type="InterPro" id="IPR002016">
    <property type="entry name" value="Haem_peroxidase"/>
</dbReference>
<feature type="signal peptide" evidence="19">
    <location>
        <begin position="1"/>
        <end position="27"/>
    </location>
</feature>
<keyword evidence="5 19" id="KW-0349">Heme</keyword>
<dbReference type="EnsemblPlants" id="KQK14993">
    <property type="protein sequence ID" value="KQK14993"/>
    <property type="gene ID" value="BRADI_1g20020v3"/>
</dbReference>
<dbReference type="GO" id="GO:0009505">
    <property type="term" value="C:plant-type cell wall"/>
    <property type="evidence" value="ECO:0000318"/>
    <property type="project" value="GO_Central"/>
</dbReference>
<dbReference type="FunFam" id="1.10.420.10:FF:000006">
    <property type="entry name" value="Peroxidase"/>
    <property type="match status" value="1"/>
</dbReference>
<dbReference type="PROSITE" id="PS50873">
    <property type="entry name" value="PEROXIDASE_4"/>
    <property type="match status" value="1"/>
</dbReference>
<dbReference type="Proteomes" id="UP000008810">
    <property type="component" value="Chromosome 1"/>
</dbReference>
<evidence type="ECO:0000256" key="3">
    <source>
        <dbReference type="ARBA" id="ARBA00012313"/>
    </source>
</evidence>
<feature type="binding site" evidence="16">
    <location>
        <position position="92"/>
    </location>
    <ligand>
        <name>Ca(2+)</name>
        <dbReference type="ChEBI" id="CHEBI:29108"/>
        <label>1</label>
    </ligand>
</feature>
<feature type="binding site" evidence="16">
    <location>
        <position position="221"/>
    </location>
    <ligand>
        <name>Ca(2+)</name>
        <dbReference type="ChEBI" id="CHEBI:29108"/>
        <label>2</label>
    </ligand>
</feature>
<dbReference type="PRINTS" id="PR00458">
    <property type="entry name" value="PEROXIDASE"/>
</dbReference>
<name>I1GRW1_BRADI</name>
<feature type="binding site" evidence="16">
    <location>
        <position position="99"/>
    </location>
    <ligand>
        <name>Ca(2+)</name>
        <dbReference type="ChEBI" id="CHEBI:29108"/>
        <label>1</label>
    </ligand>
</feature>
<dbReference type="STRING" id="15368.I1GRW1"/>
<proteinExistence type="inferred from homology"/>
<feature type="disulfide bond" evidence="18">
    <location>
        <begin position="93"/>
        <end position="98"/>
    </location>
</feature>
<accession>I1GRW1</accession>
<dbReference type="GO" id="GO:0004601">
    <property type="term" value="F:peroxidase activity"/>
    <property type="evidence" value="ECO:0000318"/>
    <property type="project" value="GO_Central"/>
</dbReference>
<dbReference type="InterPro" id="IPR019793">
    <property type="entry name" value="Peroxidases_heam-ligand_BS"/>
</dbReference>
<gene>
    <name evidence="22" type="primary">LOC100845034</name>
    <name evidence="21" type="ORF">BRADI_1g20020v3</name>
</gene>
<dbReference type="GO" id="GO:0005576">
    <property type="term" value="C:extracellular region"/>
    <property type="evidence" value="ECO:0007669"/>
    <property type="project" value="UniProtKB-SubCell"/>
</dbReference>
<dbReference type="GO" id="GO:0006950">
    <property type="term" value="P:response to stress"/>
    <property type="evidence" value="ECO:0000318"/>
    <property type="project" value="GO_Central"/>
</dbReference>
<reference evidence="21" key="2">
    <citation type="submission" date="2017-06" db="EMBL/GenBank/DDBJ databases">
        <title>WGS assembly of Brachypodium distachyon.</title>
        <authorList>
            <consortium name="The International Brachypodium Initiative"/>
            <person name="Lucas S."/>
            <person name="Harmon-Smith M."/>
            <person name="Lail K."/>
            <person name="Tice H."/>
            <person name="Grimwood J."/>
            <person name="Bruce D."/>
            <person name="Barry K."/>
            <person name="Shu S."/>
            <person name="Lindquist E."/>
            <person name="Wang M."/>
            <person name="Pitluck S."/>
            <person name="Vogel J.P."/>
            <person name="Garvin D.F."/>
            <person name="Mockler T.C."/>
            <person name="Schmutz J."/>
            <person name="Rokhsar D."/>
            <person name="Bevan M.W."/>
        </authorList>
    </citation>
    <scope>NUCLEOTIDE SEQUENCE</scope>
    <source>
        <strain evidence="21">Bd21</strain>
    </source>
</reference>
<evidence type="ECO:0000256" key="16">
    <source>
        <dbReference type="PIRSR" id="PIRSR600823-3"/>
    </source>
</evidence>
<dbReference type="KEGG" id="bdi:100845034"/>
<comment type="function">
    <text evidence="19">Removal of H(2)O(2), oxidation of toxic reductants, biosynthesis and degradation of lignin, suberization, auxin catabolism, response to environmental stresses such as wounding, pathogen attack and oxidative stress.</text>
</comment>
<evidence type="ECO:0000256" key="14">
    <source>
        <dbReference type="PIRSR" id="PIRSR600823-1"/>
    </source>
</evidence>
<evidence type="ECO:0000256" key="6">
    <source>
        <dbReference type="ARBA" id="ARBA00022723"/>
    </source>
</evidence>
<comment type="similarity">
    <text evidence="2">Belongs to the peroxidase family. Ascorbate peroxidase subfamily.</text>
</comment>
<feature type="binding site" evidence="16">
    <location>
        <position position="95"/>
    </location>
    <ligand>
        <name>Ca(2+)</name>
        <dbReference type="ChEBI" id="CHEBI:29108"/>
        <label>1</label>
    </ligand>
</feature>
<comment type="subcellular location">
    <subcellularLocation>
        <location evidence="19">Secreted</location>
    </subcellularLocation>
</comment>
<feature type="disulfide bond" evidence="18">
    <location>
        <begin position="227"/>
        <end position="254"/>
    </location>
</feature>
<feature type="active site" description="Proton acceptor" evidence="14">
    <location>
        <position position="91"/>
    </location>
</feature>
<dbReference type="SUPFAM" id="SSF48113">
    <property type="entry name" value="Heme-dependent peroxidases"/>
    <property type="match status" value="1"/>
</dbReference>
<feature type="binding site" description="axial binding residue" evidence="16">
    <location>
        <position position="220"/>
    </location>
    <ligand>
        <name>heme b</name>
        <dbReference type="ChEBI" id="CHEBI:60344"/>
    </ligand>
    <ligandPart>
        <name>Fe</name>
        <dbReference type="ChEBI" id="CHEBI:18248"/>
    </ligandPart>
</feature>
<evidence type="ECO:0000256" key="13">
    <source>
        <dbReference type="ARBA" id="ARBA00023324"/>
    </source>
</evidence>
<sequence>MGSDKQKLVALAVVVALLGCVATICEASHGFPYPMTPREKKTIPALGLGLAFDYYKDTKCRGVEKTVRRVVKEEVDRYPGIGAGLIRLFFHDCFVEGCDASVLLKATKDNPQPEMLGIPNINSLRGFEVIDKAKDALGEECREVVSCADILAFAARDATVLLGKVKHFEMPAGRYDGKRSLASDTLPNLPPPFADVATLKAMFLEKGLNTDEMVVLSGAHTIGISHCSSFGSRINASNPSDMDPNYASELRAKCNNQPTNTVNQDFKTPDDLDRQYYQNVLDKKVLFESDAALLSSSDTEGAVKEYAEPSGKWEEKFQEAMVKMGNIGVKSKGNDAEIRKVCGSVNY</sequence>
<keyword evidence="10 18" id="KW-1015">Disulfide bond</keyword>
<evidence type="ECO:0000256" key="8">
    <source>
        <dbReference type="ARBA" id="ARBA00023002"/>
    </source>
</evidence>
<dbReference type="HOGENOM" id="CLU_010543_0_1_1"/>
<evidence type="ECO:0000256" key="12">
    <source>
        <dbReference type="ARBA" id="ARBA00023283"/>
    </source>
</evidence>
<keyword evidence="4 19" id="KW-0575">Peroxidase</keyword>
<dbReference type="PRINTS" id="PR00461">
    <property type="entry name" value="PLPEROXIDASE"/>
</dbReference>
<dbReference type="InterPro" id="IPR010255">
    <property type="entry name" value="Haem_peroxidase_sf"/>
</dbReference>
<dbReference type="PROSITE" id="PS00435">
    <property type="entry name" value="PEROXIDASE_1"/>
    <property type="match status" value="1"/>
</dbReference>
<reference evidence="21 22" key="1">
    <citation type="journal article" date="2010" name="Nature">
        <title>Genome sequencing and analysis of the model grass Brachypodium distachyon.</title>
        <authorList>
            <consortium name="International Brachypodium Initiative"/>
        </authorList>
    </citation>
    <scope>NUCLEOTIDE SEQUENCE [LARGE SCALE GENOMIC DNA]</scope>
    <source>
        <strain evidence="21 22">Bd21</strain>
    </source>
</reference>
<feature type="disulfide bond" evidence="18">
    <location>
        <begin position="147"/>
        <end position="342"/>
    </location>
</feature>
<dbReference type="RefSeq" id="XP_003559903.1">
    <property type="nucleotide sequence ID" value="XM_003559855.4"/>
</dbReference>
<keyword evidence="6 16" id="KW-0479">Metal-binding</keyword>
<organism evidence="21">
    <name type="scientific">Brachypodium distachyon</name>
    <name type="common">Purple false brome</name>
    <name type="synonym">Trachynia distachya</name>
    <dbReference type="NCBI Taxonomy" id="15368"/>
    <lineage>
        <taxon>Eukaryota</taxon>
        <taxon>Viridiplantae</taxon>
        <taxon>Streptophyta</taxon>
        <taxon>Embryophyta</taxon>
        <taxon>Tracheophyta</taxon>
        <taxon>Spermatophyta</taxon>
        <taxon>Magnoliopsida</taxon>
        <taxon>Liliopsida</taxon>
        <taxon>Poales</taxon>
        <taxon>Poaceae</taxon>
        <taxon>BOP clade</taxon>
        <taxon>Pooideae</taxon>
        <taxon>Stipodae</taxon>
        <taxon>Brachypodieae</taxon>
        <taxon>Brachypodium</taxon>
    </lineage>
</organism>
<evidence type="ECO:0000256" key="10">
    <source>
        <dbReference type="ARBA" id="ARBA00023157"/>
    </source>
</evidence>
<dbReference type="GO" id="GO:0020037">
    <property type="term" value="F:heme binding"/>
    <property type="evidence" value="ECO:0007669"/>
    <property type="project" value="UniProtKB-UniRule"/>
</dbReference>
<comment type="similarity">
    <text evidence="19">Belongs to the peroxidase family. Classical plant (class III) peroxidase subfamily.</text>
</comment>
<evidence type="ECO:0000256" key="2">
    <source>
        <dbReference type="ARBA" id="ARBA00006873"/>
    </source>
</evidence>
<evidence type="ECO:0000256" key="19">
    <source>
        <dbReference type="RuleBase" id="RU362060"/>
    </source>
</evidence>
<evidence type="ECO:0000256" key="17">
    <source>
        <dbReference type="PIRSR" id="PIRSR600823-4"/>
    </source>
</evidence>
<feature type="disulfide bond" evidence="18">
    <location>
        <begin position="60"/>
        <end position="141"/>
    </location>
</feature>
<keyword evidence="13 19" id="KW-0376">Hydrogen peroxide</keyword>
<reference evidence="22" key="3">
    <citation type="submission" date="2018-08" db="UniProtKB">
        <authorList>
            <consortium name="EnsemblPlants"/>
        </authorList>
    </citation>
    <scope>IDENTIFICATION</scope>
    <source>
        <strain evidence="22">cv. Bd21</strain>
    </source>
</reference>
<keyword evidence="7 16" id="KW-0106">Calcium</keyword>
<evidence type="ECO:0000256" key="1">
    <source>
        <dbReference type="ARBA" id="ARBA00000189"/>
    </source>
</evidence>
<feature type="binding site" evidence="16">
    <location>
        <position position="114"/>
    </location>
    <ligand>
        <name>Ca(2+)</name>
        <dbReference type="ChEBI" id="CHEBI:29108"/>
        <label>1</label>
    </ligand>
</feature>
<evidence type="ECO:0000259" key="20">
    <source>
        <dbReference type="PROSITE" id="PS50873"/>
    </source>
</evidence>
<keyword evidence="19" id="KW-0732">Signal</keyword>
<evidence type="ECO:0000256" key="7">
    <source>
        <dbReference type="ARBA" id="ARBA00022837"/>
    </source>
</evidence>
<dbReference type="Pfam" id="PF00141">
    <property type="entry name" value="peroxidase"/>
    <property type="match status" value="1"/>
</dbReference>
<dbReference type="EC" id="1.11.1.7" evidence="3 19"/>
<keyword evidence="9 16" id="KW-0408">Iron</keyword>
<dbReference type="OrthoDB" id="672921at2759"/>
<keyword evidence="12" id="KW-0873">Pyrrolidone carboxylic acid</keyword>
<dbReference type="InterPro" id="IPR033905">
    <property type="entry name" value="Secretory_peroxidase"/>
</dbReference>
<comment type="cofactor">
    <cofactor evidence="16 19">
        <name>Ca(2+)</name>
        <dbReference type="ChEBI" id="CHEBI:29108"/>
    </cofactor>
    <text evidence="16 19">Binds 2 calcium ions per subunit.</text>
</comment>
<dbReference type="OMA" id="LFGCMAH"/>
<dbReference type="PROSITE" id="PS51257">
    <property type="entry name" value="PROKAR_LIPOPROTEIN"/>
    <property type="match status" value="1"/>
</dbReference>
<evidence type="ECO:0000313" key="21">
    <source>
        <dbReference type="EMBL" id="KQK14993.1"/>
    </source>
</evidence>
<feature type="binding site" evidence="15">
    <location>
        <position position="190"/>
    </location>
    <ligand>
        <name>substrate</name>
    </ligand>
</feature>
<dbReference type="Gene3D" id="1.10.520.10">
    <property type="match status" value="1"/>
</dbReference>
<dbReference type="GO" id="GO:0006979">
    <property type="term" value="P:response to oxidative stress"/>
    <property type="evidence" value="ECO:0007669"/>
    <property type="project" value="UniProtKB-UniRule"/>
</dbReference>
<comment type="cofactor">
    <cofactor evidence="16 19">
        <name>heme b</name>
        <dbReference type="ChEBI" id="CHEBI:60344"/>
    </cofactor>
    <text evidence="16 19">Binds 1 heme b (iron(II)-protoporphyrin IX) group per subunit.</text>
</comment>
<protein>
    <recommendedName>
        <fullName evidence="3 19">Peroxidase</fullName>
        <ecNumber evidence="3 19">1.11.1.7</ecNumber>
    </recommendedName>
</protein>
<comment type="catalytic activity">
    <reaction evidence="1 19">
        <text>2 a phenolic donor + H2O2 = 2 a phenolic radical donor + 2 H2O</text>
        <dbReference type="Rhea" id="RHEA:56136"/>
        <dbReference type="ChEBI" id="CHEBI:15377"/>
        <dbReference type="ChEBI" id="CHEBI:16240"/>
        <dbReference type="ChEBI" id="CHEBI:139520"/>
        <dbReference type="ChEBI" id="CHEBI:139521"/>
        <dbReference type="EC" id="1.11.1.7"/>
    </reaction>
</comment>
<dbReference type="GO" id="GO:0042744">
    <property type="term" value="P:hydrogen peroxide catabolic process"/>
    <property type="evidence" value="ECO:0007669"/>
    <property type="project" value="UniProtKB-KW"/>
</dbReference>
<feature type="site" description="Transition state stabilizer" evidence="17">
    <location>
        <position position="87"/>
    </location>
</feature>
<dbReference type="EMBL" id="CM000880">
    <property type="protein sequence ID" value="KQK14993.1"/>
    <property type="molecule type" value="Genomic_DNA"/>
</dbReference>
<dbReference type="PANTHER" id="PTHR31235">
    <property type="entry name" value="PEROXIDASE 25-RELATED"/>
    <property type="match status" value="1"/>
</dbReference>
<dbReference type="InterPro" id="IPR000823">
    <property type="entry name" value="Peroxidase_pln"/>
</dbReference>
<dbReference type="InterPro" id="IPR019794">
    <property type="entry name" value="Peroxidases_AS"/>
</dbReference>
<keyword evidence="8 19" id="KW-0560">Oxidoreductase</keyword>
<evidence type="ECO:0000256" key="9">
    <source>
        <dbReference type="ARBA" id="ARBA00023004"/>
    </source>
</evidence>
<dbReference type="Gene3D" id="1.10.420.10">
    <property type="entry name" value="Peroxidase, domain 2"/>
    <property type="match status" value="1"/>
</dbReference>
<evidence type="ECO:0000313" key="22">
    <source>
        <dbReference type="EnsemblPlants" id="KQK14993"/>
    </source>
</evidence>
<evidence type="ECO:0000256" key="11">
    <source>
        <dbReference type="ARBA" id="ARBA00023180"/>
    </source>
</evidence>
<dbReference type="GO" id="GO:0046872">
    <property type="term" value="F:metal ion binding"/>
    <property type="evidence" value="ECO:0007669"/>
    <property type="project" value="UniProtKB-UniRule"/>
</dbReference>
<feature type="binding site" evidence="16">
    <location>
        <position position="265"/>
    </location>
    <ligand>
        <name>Ca(2+)</name>
        <dbReference type="ChEBI" id="CHEBI:29108"/>
        <label>2</label>
    </ligand>
</feature>
<feature type="binding site" evidence="16">
    <location>
        <position position="268"/>
    </location>
    <ligand>
        <name>Ca(2+)</name>
        <dbReference type="ChEBI" id="CHEBI:29108"/>
        <label>2</label>
    </ligand>
</feature>